<dbReference type="AlphaFoldDB" id="A0A9P0G5Q3"/>
<evidence type="ECO:0000313" key="3">
    <source>
        <dbReference type="EMBL" id="CAH0774513.1"/>
    </source>
</evidence>
<keyword evidence="4" id="KW-1185">Reference proteome</keyword>
<protein>
    <recommendedName>
        <fullName evidence="2">N-acetyltransferase domain-containing protein</fullName>
    </recommendedName>
</protein>
<dbReference type="InterPro" id="IPR016181">
    <property type="entry name" value="Acyl_CoA_acyltransferase"/>
</dbReference>
<evidence type="ECO:0000256" key="1">
    <source>
        <dbReference type="SAM" id="SignalP"/>
    </source>
</evidence>
<dbReference type="KEGG" id="btab:109036435"/>
<proteinExistence type="predicted"/>
<dbReference type="PANTHER" id="PTHR20905:SF32">
    <property type="entry name" value="ARYLALKYLAMINE N-ACETYLTRANSFERASE-LIKE 7, ISOFORM A"/>
    <property type="match status" value="1"/>
</dbReference>
<dbReference type="InterPro" id="IPR000182">
    <property type="entry name" value="GNAT_dom"/>
</dbReference>
<evidence type="ECO:0000313" key="4">
    <source>
        <dbReference type="Proteomes" id="UP001152759"/>
    </source>
</evidence>
<organism evidence="3 4">
    <name type="scientific">Bemisia tabaci</name>
    <name type="common">Sweetpotato whitefly</name>
    <name type="synonym">Aleurodes tabaci</name>
    <dbReference type="NCBI Taxonomy" id="7038"/>
    <lineage>
        <taxon>Eukaryota</taxon>
        <taxon>Metazoa</taxon>
        <taxon>Ecdysozoa</taxon>
        <taxon>Arthropoda</taxon>
        <taxon>Hexapoda</taxon>
        <taxon>Insecta</taxon>
        <taxon>Pterygota</taxon>
        <taxon>Neoptera</taxon>
        <taxon>Paraneoptera</taxon>
        <taxon>Hemiptera</taxon>
        <taxon>Sternorrhyncha</taxon>
        <taxon>Aleyrodoidea</taxon>
        <taxon>Aleyrodidae</taxon>
        <taxon>Aleyrodinae</taxon>
        <taxon>Bemisia</taxon>
    </lineage>
</organism>
<dbReference type="Pfam" id="PF00583">
    <property type="entry name" value="Acetyltransf_1"/>
    <property type="match status" value="1"/>
</dbReference>
<dbReference type="EMBL" id="OU963867">
    <property type="protein sequence ID" value="CAH0774513.1"/>
    <property type="molecule type" value="Genomic_DNA"/>
</dbReference>
<dbReference type="Gene3D" id="3.40.630.30">
    <property type="match status" value="1"/>
</dbReference>
<accession>A0A9P0G5Q3</accession>
<gene>
    <name evidence="3" type="ORF">BEMITA_LOCUS10852</name>
</gene>
<dbReference type="GO" id="GO:0008080">
    <property type="term" value="F:N-acetyltransferase activity"/>
    <property type="evidence" value="ECO:0007669"/>
    <property type="project" value="TreeGrafter"/>
</dbReference>
<feature type="signal peptide" evidence="1">
    <location>
        <begin position="1"/>
        <end position="23"/>
    </location>
</feature>
<dbReference type="Proteomes" id="UP001152759">
    <property type="component" value="Chromosome 6"/>
</dbReference>
<feature type="domain" description="N-acetyltransferase" evidence="2">
    <location>
        <begin position="184"/>
        <end position="240"/>
    </location>
</feature>
<name>A0A9P0G5Q3_BEMTA</name>
<keyword evidence="1" id="KW-0732">Signal</keyword>
<evidence type="ECO:0000259" key="2">
    <source>
        <dbReference type="Pfam" id="PF00583"/>
    </source>
</evidence>
<feature type="chain" id="PRO_5040282927" description="N-acetyltransferase domain-containing protein" evidence="1">
    <location>
        <begin position="24"/>
        <end position="275"/>
    </location>
</feature>
<dbReference type="PANTHER" id="PTHR20905">
    <property type="entry name" value="N-ACETYLTRANSFERASE-RELATED"/>
    <property type="match status" value="1"/>
</dbReference>
<reference evidence="3" key="1">
    <citation type="submission" date="2021-12" db="EMBL/GenBank/DDBJ databases">
        <authorList>
            <person name="King R."/>
        </authorList>
    </citation>
    <scope>NUCLEOTIDE SEQUENCE</scope>
</reference>
<dbReference type="SUPFAM" id="SSF55729">
    <property type="entry name" value="Acyl-CoA N-acyltransferases (Nat)"/>
    <property type="match status" value="1"/>
</dbReference>
<sequence>MYSVSSPLLLFFAGCLMVAKLQSTGEAAASTMNYKVNETAVIKRVKLEASKGRSALQYRIQLIDEPLFKEALAFMNEHFVLNNNLMKSLAPGVAPTEPIEDDDEEPGPWEMALSEGISLAAILEDDQGTTGSMIACYMLGIERKGEVFLLPEGQDIPEFFRYIGKTLEDVEAKADVYTIFNCTSYVAGYGLATAPKYQRRGIGEEMLRARAQVCRITDTPVSAAVFTGEASQKLAKKCGYQTLAELDLTTYRIDGKLIYPNPEWPVIKWMAIRYF</sequence>